<proteinExistence type="predicted"/>
<protein>
    <recommendedName>
        <fullName evidence="3">Peptidase A2 domain-containing protein</fullName>
    </recommendedName>
</protein>
<accession>A0A6J8DJM3</accession>
<dbReference type="OrthoDB" id="6277121at2759"/>
<evidence type="ECO:0008006" key="3">
    <source>
        <dbReference type="Google" id="ProtNLM"/>
    </source>
</evidence>
<evidence type="ECO:0000313" key="1">
    <source>
        <dbReference type="EMBL" id="CAC5408205.1"/>
    </source>
</evidence>
<dbReference type="AlphaFoldDB" id="A0A6J8DJM3"/>
<organism evidence="1 2">
    <name type="scientific">Mytilus coruscus</name>
    <name type="common">Sea mussel</name>
    <dbReference type="NCBI Taxonomy" id="42192"/>
    <lineage>
        <taxon>Eukaryota</taxon>
        <taxon>Metazoa</taxon>
        <taxon>Spiralia</taxon>
        <taxon>Lophotrochozoa</taxon>
        <taxon>Mollusca</taxon>
        <taxon>Bivalvia</taxon>
        <taxon>Autobranchia</taxon>
        <taxon>Pteriomorphia</taxon>
        <taxon>Mytilida</taxon>
        <taxon>Mytiloidea</taxon>
        <taxon>Mytilidae</taxon>
        <taxon>Mytilinae</taxon>
        <taxon>Mytilus</taxon>
    </lineage>
</organism>
<dbReference type="SUPFAM" id="SSF50630">
    <property type="entry name" value="Acid proteases"/>
    <property type="match status" value="1"/>
</dbReference>
<gene>
    <name evidence="1" type="ORF">MCOR_41620</name>
</gene>
<dbReference type="EMBL" id="CACVKT020007517">
    <property type="protein sequence ID" value="CAC5408205.1"/>
    <property type="molecule type" value="Genomic_DNA"/>
</dbReference>
<evidence type="ECO:0000313" key="2">
    <source>
        <dbReference type="Proteomes" id="UP000507470"/>
    </source>
</evidence>
<dbReference type="Gene3D" id="2.40.70.10">
    <property type="entry name" value="Acid Proteases"/>
    <property type="match status" value="1"/>
</dbReference>
<sequence length="202" mass="22818">MQRFCPPERETAYRCEFRNRKHNRDETAADYGYALKRLGSRAFPTISVMMRESLIVEQYISGLGSAELKRHVQFAHPTTLDRAISLAVEFEAFEGAQIYPRKPKDLEELPVLALTNSKRKRPSSLRLAAITQHCWFAKVFIDKFCIDMLVDTGSAVTLISKNVYEKFGKIKPKLTEVSTILTTADGEPMKVMGAEGPSVTIE</sequence>
<dbReference type="Proteomes" id="UP000507470">
    <property type="component" value="Unassembled WGS sequence"/>
</dbReference>
<reference evidence="1 2" key="1">
    <citation type="submission" date="2020-06" db="EMBL/GenBank/DDBJ databases">
        <authorList>
            <person name="Li R."/>
            <person name="Bekaert M."/>
        </authorList>
    </citation>
    <scope>NUCLEOTIDE SEQUENCE [LARGE SCALE GENOMIC DNA]</scope>
    <source>
        <strain evidence="2">wild</strain>
    </source>
</reference>
<keyword evidence="2" id="KW-1185">Reference proteome</keyword>
<dbReference type="InterPro" id="IPR021109">
    <property type="entry name" value="Peptidase_aspartic_dom_sf"/>
</dbReference>
<name>A0A6J8DJM3_MYTCO</name>